<reference evidence="5 6" key="1">
    <citation type="submission" date="2018-09" db="EMBL/GenBank/DDBJ databases">
        <title>A high-quality reference genome of wild soybean provides a powerful tool to mine soybean genomes.</title>
        <authorList>
            <person name="Xie M."/>
            <person name="Chung C.Y.L."/>
            <person name="Li M.-W."/>
            <person name="Wong F.-L."/>
            <person name="Chan T.-F."/>
            <person name="Lam H.-M."/>
        </authorList>
    </citation>
    <scope>NUCLEOTIDE SEQUENCE [LARGE SCALE GENOMIC DNA]</scope>
    <source>
        <strain evidence="6">cv. W05</strain>
        <tissue evidence="5">Hypocotyl of etiolated seedlings</tissue>
    </source>
</reference>
<dbReference type="GO" id="GO:0006457">
    <property type="term" value="P:protein folding"/>
    <property type="evidence" value="ECO:0007669"/>
    <property type="project" value="TreeGrafter"/>
</dbReference>
<dbReference type="EMBL" id="QZWG01000002">
    <property type="protein sequence ID" value="RZC23862.1"/>
    <property type="molecule type" value="Genomic_DNA"/>
</dbReference>
<dbReference type="CDD" id="cd06465">
    <property type="entry name" value="p23_hB-ind1_like"/>
    <property type="match status" value="1"/>
</dbReference>
<proteinExistence type="inferred from homology"/>
<dbReference type="InterPro" id="IPR007052">
    <property type="entry name" value="CS_dom"/>
</dbReference>
<dbReference type="GO" id="GO:0005634">
    <property type="term" value="C:nucleus"/>
    <property type="evidence" value="ECO:0007669"/>
    <property type="project" value="UniProtKB-SubCell"/>
</dbReference>
<dbReference type="Gramene" id="XM_028343612.1">
    <property type="protein sequence ID" value="XP_028199413.1"/>
    <property type="gene ID" value="LOC114383905"/>
</dbReference>
<comment type="similarity">
    <text evidence="1 2">Belongs to the p23/wos2 family.</text>
</comment>
<dbReference type="PANTHER" id="PTHR22932">
    <property type="entry name" value="TELOMERASE-BINDING PROTEIN P23 HSP90 CO-CHAPERONE"/>
    <property type="match status" value="1"/>
</dbReference>
<keyword evidence="2" id="KW-0539">Nucleus</keyword>
<feature type="domain" description="CS" evidence="4">
    <location>
        <begin position="2"/>
        <end position="91"/>
    </location>
</feature>
<dbReference type="Gene3D" id="2.60.40.790">
    <property type="match status" value="1"/>
</dbReference>
<evidence type="ECO:0000256" key="2">
    <source>
        <dbReference type="RuleBase" id="RU369032"/>
    </source>
</evidence>
<dbReference type="GO" id="GO:0005829">
    <property type="term" value="C:cytosol"/>
    <property type="evidence" value="ECO:0007669"/>
    <property type="project" value="TreeGrafter"/>
</dbReference>
<dbReference type="GO" id="GO:0101031">
    <property type="term" value="C:protein folding chaperone complex"/>
    <property type="evidence" value="ECO:0007669"/>
    <property type="project" value="UniProtKB-ARBA"/>
</dbReference>
<keyword evidence="2" id="KW-0143">Chaperone</keyword>
<dbReference type="SUPFAM" id="SSF49764">
    <property type="entry name" value="HSP20-like chaperones"/>
    <property type="match status" value="1"/>
</dbReference>
<name>A0A445LL43_GLYSO</name>
<comment type="caution">
    <text evidence="5">The sequence shown here is derived from an EMBL/GenBank/DDBJ whole genome shotgun (WGS) entry which is preliminary data.</text>
</comment>
<dbReference type="PROSITE" id="PS51203">
    <property type="entry name" value="CS"/>
    <property type="match status" value="1"/>
</dbReference>
<evidence type="ECO:0000256" key="3">
    <source>
        <dbReference type="SAM" id="MobiDB-lite"/>
    </source>
</evidence>
<comment type="function">
    <text evidence="2">Acts as a co-chaperone for HSP90.</text>
</comment>
<dbReference type="GO" id="GO:0009408">
    <property type="term" value="P:response to heat"/>
    <property type="evidence" value="ECO:0007669"/>
    <property type="project" value="UniProtKB-ARBA"/>
</dbReference>
<dbReference type="InterPro" id="IPR045250">
    <property type="entry name" value="p23-like"/>
</dbReference>
<dbReference type="PANTHER" id="PTHR22932:SF11">
    <property type="entry name" value="CO-CHAPERONE PROTEIN P23"/>
    <property type="match status" value="1"/>
</dbReference>
<dbReference type="InterPro" id="IPR008978">
    <property type="entry name" value="HSP20-like_chaperone"/>
</dbReference>
<evidence type="ECO:0000259" key="4">
    <source>
        <dbReference type="PROSITE" id="PS51203"/>
    </source>
</evidence>
<dbReference type="GO" id="GO:0051879">
    <property type="term" value="F:Hsp90 protein binding"/>
    <property type="evidence" value="ECO:0007669"/>
    <property type="project" value="UniProtKB-UniRule"/>
</dbReference>
<feature type="region of interest" description="Disordered" evidence="3">
    <location>
        <begin position="132"/>
        <end position="191"/>
    </location>
</feature>
<feature type="compositionally biased region" description="Acidic residues" evidence="3">
    <location>
        <begin position="148"/>
        <end position="162"/>
    </location>
</feature>
<evidence type="ECO:0000313" key="6">
    <source>
        <dbReference type="Proteomes" id="UP000289340"/>
    </source>
</evidence>
<keyword evidence="2" id="KW-0963">Cytoplasm</keyword>
<dbReference type="FunFam" id="2.60.40.790:FF:000013">
    <property type="entry name" value="Very-long-chain (3R)-3-hydroxyacyl-CoA dehydratase"/>
    <property type="match status" value="1"/>
</dbReference>
<dbReference type="GO" id="GO:0051131">
    <property type="term" value="P:chaperone-mediated protein complex assembly"/>
    <property type="evidence" value="ECO:0007669"/>
    <property type="project" value="TreeGrafter"/>
</dbReference>
<comment type="subcellular location">
    <subcellularLocation>
        <location evidence="2">Cytoplasm</location>
    </subcellularLocation>
    <subcellularLocation>
        <location evidence="2">Nucleus</location>
    </subcellularLocation>
</comment>
<organism evidence="5 6">
    <name type="scientific">Glycine soja</name>
    <name type="common">Wild soybean</name>
    <dbReference type="NCBI Taxonomy" id="3848"/>
    <lineage>
        <taxon>Eukaryota</taxon>
        <taxon>Viridiplantae</taxon>
        <taxon>Streptophyta</taxon>
        <taxon>Embryophyta</taxon>
        <taxon>Tracheophyta</taxon>
        <taxon>Spermatophyta</taxon>
        <taxon>Magnoliopsida</taxon>
        <taxon>eudicotyledons</taxon>
        <taxon>Gunneridae</taxon>
        <taxon>Pentapetalae</taxon>
        <taxon>rosids</taxon>
        <taxon>fabids</taxon>
        <taxon>Fabales</taxon>
        <taxon>Fabaceae</taxon>
        <taxon>Papilionoideae</taxon>
        <taxon>50 kb inversion clade</taxon>
        <taxon>NPAAA clade</taxon>
        <taxon>indigoferoid/millettioid clade</taxon>
        <taxon>Phaseoleae</taxon>
        <taxon>Glycine</taxon>
        <taxon>Glycine subgen. Soja</taxon>
    </lineage>
</organism>
<dbReference type="GO" id="GO:0051087">
    <property type="term" value="F:protein-folding chaperone binding"/>
    <property type="evidence" value="ECO:0007669"/>
    <property type="project" value="UniProtKB-ARBA"/>
</dbReference>
<accession>A0A445LL43</accession>
<evidence type="ECO:0000313" key="5">
    <source>
        <dbReference type="EMBL" id="RZC23862.1"/>
    </source>
</evidence>
<dbReference type="Pfam" id="PF04969">
    <property type="entry name" value="CS"/>
    <property type="match status" value="1"/>
</dbReference>
<keyword evidence="6" id="KW-1185">Reference proteome</keyword>
<dbReference type="Proteomes" id="UP000289340">
    <property type="component" value="Chromosome 2"/>
</dbReference>
<sequence length="191" mass="21256">MSRHPSVKWAQTSDVLYLTVELPDAQDVKLKLEPEGKFYFSATAGAEKIPYEVDIDLFDKIDVNNSKASVGSRHICYLVKKAENKWWDRLLKQGGKSPVFLKVDWDKWVDEDEEQDNKPAASDMDFGDIDFSKMSMGGGEGLDFDAAGNDDDDESDTEEEFAAEASASKEQDSKDAVSSYPIPKDAPDTKA</sequence>
<gene>
    <name evidence="5" type="ORF">D0Y65_003264</name>
</gene>
<dbReference type="AlphaFoldDB" id="A0A445LL43"/>
<protein>
    <recommendedName>
        <fullName evidence="2">Co-chaperone protein p23</fullName>
    </recommendedName>
</protein>
<evidence type="ECO:0000256" key="1">
    <source>
        <dbReference type="ARBA" id="ARBA00025733"/>
    </source>
</evidence>
<dbReference type="SMR" id="A0A445LL43"/>
<comment type="subunit">
    <text evidence="2">Interacts with HSP90 in an ATP-dependent manner.</text>
</comment>